<feature type="region of interest" description="Disordered" evidence="1">
    <location>
        <begin position="236"/>
        <end position="462"/>
    </location>
</feature>
<feature type="compositionally biased region" description="Low complexity" evidence="1">
    <location>
        <begin position="198"/>
        <end position="207"/>
    </location>
</feature>
<organism evidence="2 3">
    <name type="scientific">Chlamydomonas schloesseri</name>
    <dbReference type="NCBI Taxonomy" id="2026947"/>
    <lineage>
        <taxon>Eukaryota</taxon>
        <taxon>Viridiplantae</taxon>
        <taxon>Chlorophyta</taxon>
        <taxon>core chlorophytes</taxon>
        <taxon>Chlorophyceae</taxon>
        <taxon>CS clade</taxon>
        <taxon>Chlamydomonadales</taxon>
        <taxon>Chlamydomonadaceae</taxon>
        <taxon>Chlamydomonas</taxon>
    </lineage>
</organism>
<name>A0A835VWI7_9CHLO</name>
<feature type="compositionally biased region" description="Low complexity" evidence="1">
    <location>
        <begin position="407"/>
        <end position="426"/>
    </location>
</feature>
<feature type="compositionally biased region" description="Low complexity" evidence="1">
    <location>
        <begin position="383"/>
        <end position="399"/>
    </location>
</feature>
<sequence>MQKILECLAHNTGLDHRSTFIDIGAGLGRPLLHAMVSHGVPCTWGVELDKVKCDKAAAFCQHVLGNLVTKNVLSAGVAVPPVHCSPVEKFATLDPATHAYSFWEGVPTSGKRAFGELFAKSKTLRAVAVVQRAIRGQEPAAVMRELGFGPLILITAFSVSMSGSGRSFQAYVFAKMTPEAQRFFSAALATAPHQAAGAVAAAPQQQQHAEKEEQAGAAAPLPLSQRSSGLEELPVLELSQPPTQQPELEVPEAREEEQQQQRGPGRQAAARVGSGGARAASRPGSGSGRAQRGGRGAAKAEVLAEEAAARQQTGTPTGSPSKSRKSADGEAAPESPSKKLCADAAPQDEQQAAAPGPSSEAAAAADAAAAVVAGKGRGGGSKGRAAAAPPDVASAVKPVVRPHEELPTPAAAPARAMRAPLQQRQLTSMPEFSRRTKVAAPAAKTGKAAPTSSSGTRSSSRLAAKALAADLAAATGLGLAVAQEQKAQ</sequence>
<gene>
    <name evidence="2" type="ORF">HYH02_013198</name>
</gene>
<proteinExistence type="predicted"/>
<evidence type="ECO:0000256" key="1">
    <source>
        <dbReference type="SAM" id="MobiDB-lite"/>
    </source>
</evidence>
<evidence type="ECO:0000313" key="3">
    <source>
        <dbReference type="Proteomes" id="UP000613740"/>
    </source>
</evidence>
<feature type="compositionally biased region" description="Low complexity" evidence="1">
    <location>
        <begin position="260"/>
        <end position="284"/>
    </location>
</feature>
<dbReference type="Proteomes" id="UP000613740">
    <property type="component" value="Unassembled WGS sequence"/>
</dbReference>
<feature type="region of interest" description="Disordered" evidence="1">
    <location>
        <begin position="198"/>
        <end position="219"/>
    </location>
</feature>
<dbReference type="EMBL" id="JAEHOD010000070">
    <property type="protein sequence ID" value="KAG2431982.1"/>
    <property type="molecule type" value="Genomic_DNA"/>
</dbReference>
<dbReference type="OrthoDB" id="443402at2759"/>
<keyword evidence="3" id="KW-1185">Reference proteome</keyword>
<accession>A0A835VWI7</accession>
<feature type="compositionally biased region" description="Low complexity" evidence="1">
    <location>
        <begin position="438"/>
        <end position="462"/>
    </location>
</feature>
<protein>
    <recommendedName>
        <fullName evidence="4">DOT1 domain-containing protein</fullName>
    </recommendedName>
</protein>
<feature type="compositionally biased region" description="Polar residues" evidence="1">
    <location>
        <begin position="310"/>
        <end position="321"/>
    </location>
</feature>
<comment type="caution">
    <text evidence="2">The sequence shown here is derived from an EMBL/GenBank/DDBJ whole genome shotgun (WGS) entry which is preliminary data.</text>
</comment>
<dbReference type="AlphaFoldDB" id="A0A835VWI7"/>
<feature type="compositionally biased region" description="Gly residues" evidence="1">
    <location>
        <begin position="285"/>
        <end position="296"/>
    </location>
</feature>
<evidence type="ECO:0000313" key="2">
    <source>
        <dbReference type="EMBL" id="KAG2431982.1"/>
    </source>
</evidence>
<dbReference type="InterPro" id="IPR029063">
    <property type="entry name" value="SAM-dependent_MTases_sf"/>
</dbReference>
<feature type="compositionally biased region" description="Low complexity" evidence="1">
    <location>
        <begin position="342"/>
        <end position="374"/>
    </location>
</feature>
<reference evidence="2" key="1">
    <citation type="journal article" date="2020" name="bioRxiv">
        <title>Comparative genomics of Chlamydomonas.</title>
        <authorList>
            <person name="Craig R.J."/>
            <person name="Hasan A.R."/>
            <person name="Ness R.W."/>
            <person name="Keightley P.D."/>
        </authorList>
    </citation>
    <scope>NUCLEOTIDE SEQUENCE</scope>
    <source>
        <strain evidence="2">CCAP 11/173</strain>
    </source>
</reference>
<evidence type="ECO:0008006" key="4">
    <source>
        <dbReference type="Google" id="ProtNLM"/>
    </source>
</evidence>
<dbReference type="Gene3D" id="3.40.50.150">
    <property type="entry name" value="Vaccinia Virus protein VP39"/>
    <property type="match status" value="1"/>
</dbReference>
<dbReference type="SUPFAM" id="SSF53335">
    <property type="entry name" value="S-adenosyl-L-methionine-dependent methyltransferases"/>
    <property type="match status" value="1"/>
</dbReference>